<dbReference type="PANTHER" id="PTHR31476">
    <property type="entry name" value="PROTEIN WHAT'S THIS FACTOR 1 HOMOLOG, CHLOROPLASTIC"/>
    <property type="match status" value="1"/>
</dbReference>
<keyword evidence="4" id="KW-1185">Reference proteome</keyword>
<name>A0AAV9A4C3_ACOGR</name>
<reference evidence="3" key="1">
    <citation type="journal article" date="2023" name="Nat. Commun.">
        <title>Diploid and tetraploid genomes of Acorus and the evolution of monocots.</title>
        <authorList>
            <person name="Ma L."/>
            <person name="Liu K.W."/>
            <person name="Li Z."/>
            <person name="Hsiao Y.Y."/>
            <person name="Qi Y."/>
            <person name="Fu T."/>
            <person name="Tang G.D."/>
            <person name="Zhang D."/>
            <person name="Sun W.H."/>
            <person name="Liu D.K."/>
            <person name="Li Y."/>
            <person name="Chen G.Z."/>
            <person name="Liu X.D."/>
            <person name="Liao X.Y."/>
            <person name="Jiang Y.T."/>
            <person name="Yu X."/>
            <person name="Hao Y."/>
            <person name="Huang J."/>
            <person name="Zhao X.W."/>
            <person name="Ke S."/>
            <person name="Chen Y.Y."/>
            <person name="Wu W.L."/>
            <person name="Hsu J.L."/>
            <person name="Lin Y.F."/>
            <person name="Huang M.D."/>
            <person name="Li C.Y."/>
            <person name="Huang L."/>
            <person name="Wang Z.W."/>
            <person name="Zhao X."/>
            <person name="Zhong W.Y."/>
            <person name="Peng D.H."/>
            <person name="Ahmad S."/>
            <person name="Lan S."/>
            <person name="Zhang J.S."/>
            <person name="Tsai W.C."/>
            <person name="Van de Peer Y."/>
            <person name="Liu Z.J."/>
        </authorList>
    </citation>
    <scope>NUCLEOTIDE SEQUENCE</scope>
    <source>
        <strain evidence="3">SCP</strain>
    </source>
</reference>
<gene>
    <name evidence="3" type="ORF">QJS04_geneDACA010140</name>
</gene>
<evidence type="ECO:0000313" key="3">
    <source>
        <dbReference type="EMBL" id="KAK1259035.1"/>
    </source>
</evidence>
<dbReference type="Pfam" id="PF11955">
    <property type="entry name" value="PORR"/>
    <property type="match status" value="1"/>
</dbReference>
<feature type="compositionally biased region" description="Acidic residues" evidence="1">
    <location>
        <begin position="357"/>
        <end position="381"/>
    </location>
</feature>
<proteinExistence type="predicted"/>
<dbReference type="InterPro" id="IPR021099">
    <property type="entry name" value="PORR_domain"/>
</dbReference>
<dbReference type="PANTHER" id="PTHR31476:SF10">
    <property type="entry name" value="OS04G0546100 PROTEIN"/>
    <property type="match status" value="1"/>
</dbReference>
<protein>
    <recommendedName>
        <fullName evidence="2">PORR domain-containing protein</fullName>
    </recommendedName>
</protein>
<dbReference type="AlphaFoldDB" id="A0AAV9A4C3"/>
<organism evidence="3 4">
    <name type="scientific">Acorus gramineus</name>
    <name type="common">Dwarf sweet flag</name>
    <dbReference type="NCBI Taxonomy" id="55184"/>
    <lineage>
        <taxon>Eukaryota</taxon>
        <taxon>Viridiplantae</taxon>
        <taxon>Streptophyta</taxon>
        <taxon>Embryophyta</taxon>
        <taxon>Tracheophyta</taxon>
        <taxon>Spermatophyta</taxon>
        <taxon>Magnoliopsida</taxon>
        <taxon>Liliopsida</taxon>
        <taxon>Acoraceae</taxon>
        <taxon>Acorus</taxon>
    </lineage>
</organism>
<feature type="region of interest" description="Disordered" evidence="1">
    <location>
        <begin position="355"/>
        <end position="381"/>
    </location>
</feature>
<dbReference type="Proteomes" id="UP001179952">
    <property type="component" value="Unassembled WGS sequence"/>
</dbReference>
<evidence type="ECO:0000256" key="1">
    <source>
        <dbReference type="SAM" id="MobiDB-lite"/>
    </source>
</evidence>
<dbReference type="GO" id="GO:0003723">
    <property type="term" value="F:RNA binding"/>
    <property type="evidence" value="ECO:0007669"/>
    <property type="project" value="InterPro"/>
</dbReference>
<accession>A0AAV9A4C3</accession>
<reference evidence="3" key="2">
    <citation type="submission" date="2023-06" db="EMBL/GenBank/DDBJ databases">
        <authorList>
            <person name="Ma L."/>
            <person name="Liu K.-W."/>
            <person name="Li Z."/>
            <person name="Hsiao Y.-Y."/>
            <person name="Qi Y."/>
            <person name="Fu T."/>
            <person name="Tang G."/>
            <person name="Zhang D."/>
            <person name="Sun W.-H."/>
            <person name="Liu D.-K."/>
            <person name="Li Y."/>
            <person name="Chen G.-Z."/>
            <person name="Liu X.-D."/>
            <person name="Liao X.-Y."/>
            <person name="Jiang Y.-T."/>
            <person name="Yu X."/>
            <person name="Hao Y."/>
            <person name="Huang J."/>
            <person name="Zhao X.-W."/>
            <person name="Ke S."/>
            <person name="Chen Y.-Y."/>
            <person name="Wu W.-L."/>
            <person name="Hsu J.-L."/>
            <person name="Lin Y.-F."/>
            <person name="Huang M.-D."/>
            <person name="Li C.-Y."/>
            <person name="Huang L."/>
            <person name="Wang Z.-W."/>
            <person name="Zhao X."/>
            <person name="Zhong W.-Y."/>
            <person name="Peng D.-H."/>
            <person name="Ahmad S."/>
            <person name="Lan S."/>
            <person name="Zhang J.-S."/>
            <person name="Tsai W.-C."/>
            <person name="Van De Peer Y."/>
            <person name="Liu Z.-J."/>
        </authorList>
    </citation>
    <scope>NUCLEOTIDE SEQUENCE</scope>
    <source>
        <strain evidence="3">SCP</strain>
        <tissue evidence="3">Leaves</tissue>
    </source>
</reference>
<feature type="domain" description="PORR" evidence="2">
    <location>
        <begin position="9"/>
        <end position="339"/>
    </location>
</feature>
<comment type="caution">
    <text evidence="3">The sequence shown here is derived from an EMBL/GenBank/DDBJ whole genome shotgun (WGS) entry which is preliminary data.</text>
</comment>
<evidence type="ECO:0000313" key="4">
    <source>
        <dbReference type="Proteomes" id="UP001179952"/>
    </source>
</evidence>
<evidence type="ECO:0000259" key="2">
    <source>
        <dbReference type="Pfam" id="PF11955"/>
    </source>
</evidence>
<dbReference type="InterPro" id="IPR045040">
    <property type="entry name" value="PORR_fam"/>
</dbReference>
<dbReference type="EMBL" id="JAUJYN010000012">
    <property type="protein sequence ID" value="KAK1259035.1"/>
    <property type="molecule type" value="Genomic_DNA"/>
</dbReference>
<sequence>MKKIRLKWVKNRGLDHIINRDTDLKAAILLKDAILSSPNSHLTIRSLSHNKHHPLHRSLALTIPTLRFLRRYPTLFTESPHPTYPSLPSFSLSQTAHLLHSRESSLHLSLLRESSDRLSRLLMMTLSRSLPLKSLLPLSFDLGLPNDFFRRSPLSDDLRIVSRDGVPFVELVNWRDDLAVSAVQRKTESCIDYRGFKKGENLIRFPMSFPRGYGLRNKVKEWMEEFDRIPYVSPYEDCSGIDPGSDLMEKRVVGVLHELLSLTLHKKTRRDYLRSLRGELALPERFTRVFTRYPGVFYLSLKCKTTTVVLREGYQRGRLVEPHPLTELRERFYYVMRMGLVHRGKDAGEMIYKKVDEEYEEEEEEEEYCEGTDSEYDTESD</sequence>